<evidence type="ECO:0000256" key="2">
    <source>
        <dbReference type="ARBA" id="ARBA00001946"/>
    </source>
</evidence>
<keyword evidence="11 14" id="KW-0255">Endonuclease</keyword>
<feature type="binding site" evidence="14 15">
    <location>
        <position position="32"/>
    </location>
    <ligand>
        <name>a divalent metal cation</name>
        <dbReference type="ChEBI" id="CHEBI:60240"/>
    </ligand>
</feature>
<dbReference type="PANTHER" id="PTHR10954">
    <property type="entry name" value="RIBONUCLEASE H2 SUBUNIT A"/>
    <property type="match status" value="1"/>
</dbReference>
<feature type="domain" description="RNase H type-2" evidence="17">
    <location>
        <begin position="26"/>
        <end position="212"/>
    </location>
</feature>
<evidence type="ECO:0000313" key="18">
    <source>
        <dbReference type="EMBL" id="NIX76725.1"/>
    </source>
</evidence>
<comment type="subcellular location">
    <subcellularLocation>
        <location evidence="4 14">Cytoplasm</location>
    </subcellularLocation>
</comment>
<keyword evidence="12 14" id="KW-0378">Hydrolase</keyword>
<evidence type="ECO:0000256" key="7">
    <source>
        <dbReference type="ARBA" id="ARBA00019179"/>
    </source>
</evidence>
<evidence type="ECO:0000256" key="15">
    <source>
        <dbReference type="PROSITE-ProRule" id="PRU01319"/>
    </source>
</evidence>
<dbReference type="Gene3D" id="3.30.420.10">
    <property type="entry name" value="Ribonuclease H-like superfamily/Ribonuclease H"/>
    <property type="match status" value="1"/>
</dbReference>
<evidence type="ECO:0000256" key="13">
    <source>
        <dbReference type="ARBA" id="ARBA00023211"/>
    </source>
</evidence>
<keyword evidence="9 14" id="KW-0540">Nuclease</keyword>
<dbReference type="InterPro" id="IPR001352">
    <property type="entry name" value="RNase_HII/HIII"/>
</dbReference>
<dbReference type="InterPro" id="IPR012337">
    <property type="entry name" value="RNaseH-like_sf"/>
</dbReference>
<dbReference type="EMBL" id="JAATJS010000003">
    <property type="protein sequence ID" value="NIX76725.1"/>
    <property type="molecule type" value="Genomic_DNA"/>
</dbReference>
<keyword evidence="10 14" id="KW-0479">Metal-binding</keyword>
<evidence type="ECO:0000256" key="4">
    <source>
        <dbReference type="ARBA" id="ARBA00004496"/>
    </source>
</evidence>
<keyword evidence="8 14" id="KW-0963">Cytoplasm</keyword>
<gene>
    <name evidence="14" type="primary">rnhB</name>
    <name evidence="18" type="ORF">HB375_08870</name>
</gene>
<evidence type="ECO:0000256" key="11">
    <source>
        <dbReference type="ARBA" id="ARBA00022759"/>
    </source>
</evidence>
<evidence type="ECO:0000313" key="19">
    <source>
        <dbReference type="Proteomes" id="UP000707352"/>
    </source>
</evidence>
<evidence type="ECO:0000256" key="8">
    <source>
        <dbReference type="ARBA" id="ARBA00022490"/>
    </source>
</evidence>
<dbReference type="Proteomes" id="UP000707352">
    <property type="component" value="Unassembled WGS sequence"/>
</dbReference>
<evidence type="ECO:0000259" key="17">
    <source>
        <dbReference type="PROSITE" id="PS51975"/>
    </source>
</evidence>
<comment type="cofactor">
    <cofactor evidence="2">
        <name>Mg(2+)</name>
        <dbReference type="ChEBI" id="CHEBI:18420"/>
    </cofactor>
</comment>
<evidence type="ECO:0000256" key="6">
    <source>
        <dbReference type="ARBA" id="ARBA00012180"/>
    </source>
</evidence>
<feature type="binding site" evidence="14 15">
    <location>
        <position position="33"/>
    </location>
    <ligand>
        <name>a divalent metal cation</name>
        <dbReference type="ChEBI" id="CHEBI:60240"/>
    </ligand>
</feature>
<evidence type="ECO:0000256" key="9">
    <source>
        <dbReference type="ARBA" id="ARBA00022722"/>
    </source>
</evidence>
<accession>A0ABX0VDI7</accession>
<reference evidence="18 19" key="1">
    <citation type="submission" date="2020-03" db="EMBL/GenBank/DDBJ databases">
        <title>The genome sequence of Microvirga sp. c23x22.</title>
        <authorList>
            <person name="Zhang X."/>
        </authorList>
    </citation>
    <scope>NUCLEOTIDE SEQUENCE [LARGE SCALE GENOMIC DNA]</scope>
    <source>
        <strain evidence="19">c23x22</strain>
    </source>
</reference>
<evidence type="ECO:0000256" key="5">
    <source>
        <dbReference type="ARBA" id="ARBA00007383"/>
    </source>
</evidence>
<dbReference type="SUPFAM" id="SSF53098">
    <property type="entry name" value="Ribonuclease H-like"/>
    <property type="match status" value="1"/>
</dbReference>
<dbReference type="PANTHER" id="PTHR10954:SF18">
    <property type="entry name" value="RIBONUCLEASE HII"/>
    <property type="match status" value="1"/>
</dbReference>
<dbReference type="GO" id="GO:0004523">
    <property type="term" value="F:RNA-DNA hybrid ribonuclease activity"/>
    <property type="evidence" value="ECO:0007669"/>
    <property type="project" value="UniProtKB-EC"/>
</dbReference>
<dbReference type="NCBIfam" id="NF000595">
    <property type="entry name" value="PRK00015.1-3"/>
    <property type="match status" value="1"/>
</dbReference>
<evidence type="ECO:0000256" key="14">
    <source>
        <dbReference type="HAMAP-Rule" id="MF_00052"/>
    </source>
</evidence>
<dbReference type="PROSITE" id="PS51975">
    <property type="entry name" value="RNASE_H_2"/>
    <property type="match status" value="1"/>
</dbReference>
<name>A0ABX0VDI7_9HYPH</name>
<comment type="caution">
    <text evidence="18">The sequence shown here is derived from an EMBL/GenBank/DDBJ whole genome shotgun (WGS) entry which is preliminary data.</text>
</comment>
<comment type="cofactor">
    <cofactor evidence="14 15">
        <name>Mn(2+)</name>
        <dbReference type="ChEBI" id="CHEBI:29035"/>
    </cofactor>
    <cofactor evidence="14 15">
        <name>Mg(2+)</name>
        <dbReference type="ChEBI" id="CHEBI:18420"/>
    </cofactor>
    <text evidence="14 15">Manganese or magnesium. Binds 1 divalent metal ion per monomer in the absence of substrate. May bind a second metal ion after substrate binding.</text>
</comment>
<dbReference type="HAMAP" id="MF_00052_B">
    <property type="entry name" value="RNase_HII_B"/>
    <property type="match status" value="1"/>
</dbReference>
<comment type="function">
    <text evidence="3 14 16">Endonuclease that specifically degrades the RNA of RNA-DNA hybrids.</text>
</comment>
<keyword evidence="19" id="KW-1185">Reference proteome</keyword>
<evidence type="ECO:0000256" key="16">
    <source>
        <dbReference type="RuleBase" id="RU003515"/>
    </source>
</evidence>
<proteinExistence type="inferred from homology"/>
<evidence type="ECO:0000256" key="1">
    <source>
        <dbReference type="ARBA" id="ARBA00000077"/>
    </source>
</evidence>
<evidence type="ECO:0000256" key="10">
    <source>
        <dbReference type="ARBA" id="ARBA00022723"/>
    </source>
</evidence>
<dbReference type="CDD" id="cd07182">
    <property type="entry name" value="RNase_HII_bacteria_HII_like"/>
    <property type="match status" value="1"/>
</dbReference>
<organism evidence="18 19">
    <name type="scientific">Microvirga terricola</name>
    <dbReference type="NCBI Taxonomy" id="2719797"/>
    <lineage>
        <taxon>Bacteria</taxon>
        <taxon>Pseudomonadati</taxon>
        <taxon>Pseudomonadota</taxon>
        <taxon>Alphaproteobacteria</taxon>
        <taxon>Hyphomicrobiales</taxon>
        <taxon>Methylobacteriaceae</taxon>
        <taxon>Microvirga</taxon>
    </lineage>
</organism>
<comment type="catalytic activity">
    <reaction evidence="1 14 15 16">
        <text>Endonucleolytic cleavage to 5'-phosphomonoester.</text>
        <dbReference type="EC" id="3.1.26.4"/>
    </reaction>
</comment>
<comment type="similarity">
    <text evidence="5 14 16">Belongs to the RNase HII family.</text>
</comment>
<evidence type="ECO:0000256" key="3">
    <source>
        <dbReference type="ARBA" id="ARBA00004065"/>
    </source>
</evidence>
<dbReference type="Pfam" id="PF01351">
    <property type="entry name" value="RNase_HII"/>
    <property type="match status" value="1"/>
</dbReference>
<dbReference type="InterPro" id="IPR024567">
    <property type="entry name" value="RNase_HII/HIII_dom"/>
</dbReference>
<dbReference type="RefSeq" id="WP_167672642.1">
    <property type="nucleotide sequence ID" value="NZ_JAATJS010000003.1"/>
</dbReference>
<dbReference type="InterPro" id="IPR036397">
    <property type="entry name" value="RNaseH_sf"/>
</dbReference>
<evidence type="ECO:0000256" key="12">
    <source>
        <dbReference type="ARBA" id="ARBA00022801"/>
    </source>
</evidence>
<protein>
    <recommendedName>
        <fullName evidence="7 14">Ribonuclease HII</fullName>
        <shortName evidence="14">RNase HII</shortName>
        <ecNumber evidence="6 14">3.1.26.4</ecNumber>
    </recommendedName>
</protein>
<dbReference type="EC" id="3.1.26.4" evidence="6 14"/>
<sequence>MNAPIRPAPSGPGIDRELAARVAGYSCIVGLDEVGRGPLAGPVVSAAVVLDLNTVPQGLNDSKVLTAPKREALFTEILATAHVGIASVSHVEIDTINIRQASLLAMRRAFAALPCIPDMAFVDGNDPPKLPCKTEAVIQGDSLIASIAAASIVAKVVRDRLMTRLSDAYPIYGFASNAGYSTKTHLSVLASEGPCPFHRLSFSPLRQGLLDL</sequence>
<feature type="binding site" evidence="14 15">
    <location>
        <position position="123"/>
    </location>
    <ligand>
        <name>a divalent metal cation</name>
        <dbReference type="ChEBI" id="CHEBI:60240"/>
    </ligand>
</feature>
<dbReference type="InterPro" id="IPR022898">
    <property type="entry name" value="RNase_HII"/>
</dbReference>
<keyword evidence="13 14" id="KW-0464">Manganese</keyword>